<keyword evidence="2" id="KW-0472">Membrane</keyword>
<dbReference type="EMBL" id="NBIV01000041">
    <property type="protein sequence ID" value="PXF46263.1"/>
    <property type="molecule type" value="Genomic_DNA"/>
</dbReference>
<dbReference type="InterPro" id="IPR011993">
    <property type="entry name" value="PH-like_dom_sf"/>
</dbReference>
<keyword evidence="4" id="KW-1185">Reference proteome</keyword>
<evidence type="ECO:0000256" key="2">
    <source>
        <dbReference type="SAM" id="Phobius"/>
    </source>
</evidence>
<keyword evidence="2" id="KW-0812">Transmembrane</keyword>
<feature type="compositionally biased region" description="Polar residues" evidence="1">
    <location>
        <begin position="13"/>
        <end position="37"/>
    </location>
</feature>
<dbReference type="Proteomes" id="UP000247409">
    <property type="component" value="Unassembled WGS sequence"/>
</dbReference>
<evidence type="ECO:0000256" key="1">
    <source>
        <dbReference type="SAM" id="MobiDB-lite"/>
    </source>
</evidence>
<dbReference type="Gene3D" id="2.30.29.30">
    <property type="entry name" value="Pleckstrin-homology domain (PH domain)/Phosphotyrosine-binding domain (PTB)"/>
    <property type="match status" value="1"/>
</dbReference>
<dbReference type="AlphaFoldDB" id="A0A2V3IW12"/>
<feature type="compositionally biased region" description="Basic and acidic residues" evidence="1">
    <location>
        <begin position="237"/>
        <end position="249"/>
    </location>
</feature>
<organism evidence="3 4">
    <name type="scientific">Gracilariopsis chorda</name>
    <dbReference type="NCBI Taxonomy" id="448386"/>
    <lineage>
        <taxon>Eukaryota</taxon>
        <taxon>Rhodophyta</taxon>
        <taxon>Florideophyceae</taxon>
        <taxon>Rhodymeniophycidae</taxon>
        <taxon>Gracilariales</taxon>
        <taxon>Gracilariaceae</taxon>
        <taxon>Gracilariopsis</taxon>
    </lineage>
</organism>
<feature type="region of interest" description="Disordered" evidence="1">
    <location>
        <begin position="174"/>
        <end position="256"/>
    </location>
</feature>
<evidence type="ECO:0008006" key="5">
    <source>
        <dbReference type="Google" id="ProtNLM"/>
    </source>
</evidence>
<feature type="transmembrane region" description="Helical" evidence="2">
    <location>
        <begin position="322"/>
        <end position="339"/>
    </location>
</feature>
<feature type="region of interest" description="Disordered" evidence="1">
    <location>
        <begin position="1"/>
        <end position="52"/>
    </location>
</feature>
<feature type="compositionally biased region" description="Basic residues" evidence="1">
    <location>
        <begin position="1"/>
        <end position="10"/>
    </location>
</feature>
<evidence type="ECO:0000313" key="3">
    <source>
        <dbReference type="EMBL" id="PXF46263.1"/>
    </source>
</evidence>
<feature type="compositionally biased region" description="Low complexity" evidence="1">
    <location>
        <begin position="40"/>
        <end position="51"/>
    </location>
</feature>
<name>A0A2V3IW12_9FLOR</name>
<gene>
    <name evidence="3" type="ORF">BWQ96_03919</name>
</gene>
<protein>
    <recommendedName>
        <fullName evidence="5">GRAM domain-containing protein</fullName>
    </recommendedName>
</protein>
<keyword evidence="2" id="KW-1133">Transmembrane helix</keyword>
<dbReference type="OrthoDB" id="10538191at2759"/>
<reference evidence="3 4" key="1">
    <citation type="journal article" date="2018" name="Mol. Biol. Evol.">
        <title>Analysis of the draft genome of the red seaweed Gracilariopsis chorda provides insights into genome size evolution in Rhodophyta.</title>
        <authorList>
            <person name="Lee J."/>
            <person name="Yang E.C."/>
            <person name="Graf L."/>
            <person name="Yang J.H."/>
            <person name="Qiu H."/>
            <person name="Zel Zion U."/>
            <person name="Chan C.X."/>
            <person name="Stephens T.G."/>
            <person name="Weber A.P.M."/>
            <person name="Boo G.H."/>
            <person name="Boo S.M."/>
            <person name="Kim K.M."/>
            <person name="Shin Y."/>
            <person name="Jung M."/>
            <person name="Lee S.J."/>
            <person name="Yim H.S."/>
            <person name="Lee J.H."/>
            <person name="Bhattacharya D."/>
            <person name="Yoon H.S."/>
        </authorList>
    </citation>
    <scope>NUCLEOTIDE SEQUENCE [LARGE SCALE GENOMIC DNA]</scope>
    <source>
        <strain evidence="3 4">SKKU-2015</strain>
        <tissue evidence="3">Whole body</tissue>
    </source>
</reference>
<comment type="caution">
    <text evidence="3">The sequence shown here is derived from an EMBL/GenBank/DDBJ whole genome shotgun (WGS) entry which is preliminary data.</text>
</comment>
<feature type="compositionally biased region" description="Basic and acidic residues" evidence="1">
    <location>
        <begin position="204"/>
        <end position="214"/>
    </location>
</feature>
<accession>A0A2V3IW12</accession>
<sequence>MRIRRQHNRTRTLDSPVTSQEAKASSRTPTSPQTSGDTEAAPPFTLPPTFAGENAEAPMASFRASCMRKARRPQGLNVGRLYITSTKVVFTASYLNVAPHDANVKIELSEVHQACRACYKKLLPHSVLIKCRRGPDYLMAMTSPQQQDQLMAVLDKVLQLLPRPKRTVKDALARLASDSSGDRANFGAEREPARVKGIPLSKSSPDRTSPKSSDDTTQGGSSGKLQALLPRLRRRIRSDEGTQVHREESGDASLSDGRLKTVTSANKETYIQRNATGDDTPKSFNFATDITSEKVELTLSVPIPNVSPVAQHVRSFRSAESLFFLLATAFLLVTTYGILSSVRMMTFRLAIIKELVSQM</sequence>
<proteinExistence type="predicted"/>
<evidence type="ECO:0000313" key="4">
    <source>
        <dbReference type="Proteomes" id="UP000247409"/>
    </source>
</evidence>